<dbReference type="Proteomes" id="UP000283841">
    <property type="component" value="Unassembled WGS sequence"/>
</dbReference>
<organism evidence="1 2">
    <name type="scientific">Byssochlamys spectabilis</name>
    <name type="common">Paecilomyces variotii</name>
    <dbReference type="NCBI Taxonomy" id="264951"/>
    <lineage>
        <taxon>Eukaryota</taxon>
        <taxon>Fungi</taxon>
        <taxon>Dikarya</taxon>
        <taxon>Ascomycota</taxon>
        <taxon>Pezizomycotina</taxon>
        <taxon>Eurotiomycetes</taxon>
        <taxon>Eurotiomycetidae</taxon>
        <taxon>Eurotiales</taxon>
        <taxon>Thermoascaceae</taxon>
        <taxon>Paecilomyces</taxon>
    </lineage>
</organism>
<dbReference type="EMBL" id="RCNU01000010">
    <property type="protein sequence ID" value="RWQ93421.1"/>
    <property type="molecule type" value="Genomic_DNA"/>
</dbReference>
<accession>A0A443HNS1</accession>
<dbReference type="STRING" id="264951.A0A443HNS1"/>
<sequence>MTRTSSIILRPRPCLVLLLSALIFTLLSVIFHFQRAEHKTLWTRDIDRNSTVTPKVLINWDDAIEKGYVLSCAMDDTVDGAAHYMPKNVPVNSQFVQYSDLAAWGWSSSSGDENENFIVKAFQKDLTSIDINPDNFIMVKLDHDQPRTVDEQEYPPSGGRYYNFYNTQDGAIIVANMNSPEDSADHKLPRYPKCARWSDVTFLQWQQIAGQNIGNLKHVFYSAVTNDDTLELMATALDKEEEWYYESEYDGLAKGKSFLPGQEQYEALLYSPNIRGLAWLLIQHKPQLGIRRISKITIFGKRTTEVCYAAIYLEIEEVS</sequence>
<protein>
    <submittedName>
        <fullName evidence="1">Uncharacterized protein</fullName>
    </submittedName>
</protein>
<proteinExistence type="predicted"/>
<dbReference type="VEuPathDB" id="FungiDB:C8Q69DRAFT_513772"/>
<dbReference type="RefSeq" id="XP_028483066.1">
    <property type="nucleotide sequence ID" value="XM_028633325.1"/>
</dbReference>
<keyword evidence="2" id="KW-1185">Reference proteome</keyword>
<comment type="caution">
    <text evidence="1">The sequence shown here is derived from an EMBL/GenBank/DDBJ whole genome shotgun (WGS) entry which is preliminary data.</text>
</comment>
<reference evidence="1 2" key="1">
    <citation type="journal article" date="2018" name="Front. Microbiol.">
        <title>Genomic and genetic insights into a cosmopolitan fungus, Paecilomyces variotii (Eurotiales).</title>
        <authorList>
            <person name="Urquhart A.S."/>
            <person name="Mondo S.J."/>
            <person name="Makela M.R."/>
            <person name="Hane J.K."/>
            <person name="Wiebenga A."/>
            <person name="He G."/>
            <person name="Mihaltcheva S."/>
            <person name="Pangilinan J."/>
            <person name="Lipzen A."/>
            <person name="Barry K."/>
            <person name="de Vries R.P."/>
            <person name="Grigoriev I.V."/>
            <person name="Idnurm A."/>
        </authorList>
    </citation>
    <scope>NUCLEOTIDE SEQUENCE [LARGE SCALE GENOMIC DNA]</scope>
    <source>
        <strain evidence="1 2">CBS 101075</strain>
    </source>
</reference>
<dbReference type="AlphaFoldDB" id="A0A443HNS1"/>
<name>A0A443HNS1_BYSSP</name>
<evidence type="ECO:0000313" key="1">
    <source>
        <dbReference type="EMBL" id="RWQ93421.1"/>
    </source>
</evidence>
<evidence type="ECO:0000313" key="2">
    <source>
        <dbReference type="Proteomes" id="UP000283841"/>
    </source>
</evidence>
<dbReference type="GeneID" id="39602602"/>
<gene>
    <name evidence="1" type="ORF">C8Q69DRAFT_513772</name>
</gene>